<sequence>MNGTTEIATVFPQLDAGFSSIFVADDASKGMLDKPESMLVLGRSLIDLFSQWDNSEHAGFSTGELWQRVNDTYPKCNAATQVGVKGGVIQYWTFDPVPSR</sequence>
<name>A0ABQ9NW25_9PEZI</name>
<evidence type="ECO:0000313" key="1">
    <source>
        <dbReference type="EMBL" id="KAJ9665876.1"/>
    </source>
</evidence>
<reference evidence="1" key="1">
    <citation type="submission" date="2022-10" db="EMBL/GenBank/DDBJ databases">
        <title>Culturing micro-colonial fungi from biological soil crusts in the Mojave desert and describing Neophaeococcomyces mojavensis, and introducing the new genera and species Taxawa tesnikishii.</title>
        <authorList>
            <person name="Kurbessoian T."/>
            <person name="Stajich J.E."/>
        </authorList>
    </citation>
    <scope>NUCLEOTIDE SEQUENCE</scope>
    <source>
        <strain evidence="1">TK_1</strain>
    </source>
</reference>
<comment type="caution">
    <text evidence="1">The sequence shown here is derived from an EMBL/GenBank/DDBJ whole genome shotgun (WGS) entry which is preliminary data.</text>
</comment>
<protein>
    <submittedName>
        <fullName evidence="1">Uncharacterized protein</fullName>
    </submittedName>
</protein>
<evidence type="ECO:0000313" key="2">
    <source>
        <dbReference type="Proteomes" id="UP001172684"/>
    </source>
</evidence>
<keyword evidence="2" id="KW-1185">Reference proteome</keyword>
<proteinExistence type="predicted"/>
<dbReference type="EMBL" id="JAPDRL010000024">
    <property type="protein sequence ID" value="KAJ9665876.1"/>
    <property type="molecule type" value="Genomic_DNA"/>
</dbReference>
<organism evidence="1 2">
    <name type="scientific">Coniosporium apollinis</name>
    <dbReference type="NCBI Taxonomy" id="61459"/>
    <lineage>
        <taxon>Eukaryota</taxon>
        <taxon>Fungi</taxon>
        <taxon>Dikarya</taxon>
        <taxon>Ascomycota</taxon>
        <taxon>Pezizomycotina</taxon>
        <taxon>Dothideomycetes</taxon>
        <taxon>Dothideomycetes incertae sedis</taxon>
        <taxon>Coniosporium</taxon>
    </lineage>
</organism>
<accession>A0ABQ9NW25</accession>
<dbReference type="Proteomes" id="UP001172684">
    <property type="component" value="Unassembled WGS sequence"/>
</dbReference>
<dbReference type="Gene3D" id="3.20.20.80">
    <property type="entry name" value="Glycosidases"/>
    <property type="match status" value="1"/>
</dbReference>
<gene>
    <name evidence="1" type="ORF">H2201_004000</name>
</gene>